<dbReference type="EMBL" id="NPZB01000001">
    <property type="protein sequence ID" value="PNS08493.1"/>
    <property type="molecule type" value="Genomic_DNA"/>
</dbReference>
<dbReference type="InterPro" id="IPR007016">
    <property type="entry name" value="O-antigen_ligase-rel_domated"/>
</dbReference>
<feature type="transmembrane region" description="Helical" evidence="5">
    <location>
        <begin position="208"/>
        <end position="227"/>
    </location>
</feature>
<evidence type="ECO:0000259" key="6">
    <source>
        <dbReference type="Pfam" id="PF04932"/>
    </source>
</evidence>
<keyword evidence="7" id="KW-0436">Ligase</keyword>
<accession>A0A2K1Q0D7</accession>
<organism evidence="7 8">
    <name type="scientific">Solilutibacter silvestris</name>
    <dbReference type="NCBI Taxonomy" id="1645665"/>
    <lineage>
        <taxon>Bacteria</taxon>
        <taxon>Pseudomonadati</taxon>
        <taxon>Pseudomonadota</taxon>
        <taxon>Gammaproteobacteria</taxon>
        <taxon>Lysobacterales</taxon>
        <taxon>Lysobacteraceae</taxon>
        <taxon>Solilutibacter</taxon>
    </lineage>
</organism>
<dbReference type="GO" id="GO:0016874">
    <property type="term" value="F:ligase activity"/>
    <property type="evidence" value="ECO:0007669"/>
    <property type="project" value="UniProtKB-KW"/>
</dbReference>
<dbReference type="GO" id="GO:0016020">
    <property type="term" value="C:membrane"/>
    <property type="evidence" value="ECO:0007669"/>
    <property type="project" value="UniProtKB-SubCell"/>
</dbReference>
<feature type="transmembrane region" description="Helical" evidence="5">
    <location>
        <begin position="26"/>
        <end position="53"/>
    </location>
</feature>
<feature type="transmembrane region" description="Helical" evidence="5">
    <location>
        <begin position="360"/>
        <end position="379"/>
    </location>
</feature>
<keyword evidence="3 5" id="KW-1133">Transmembrane helix</keyword>
<keyword evidence="2 5" id="KW-0812">Transmembrane</keyword>
<feature type="transmembrane region" description="Helical" evidence="5">
    <location>
        <begin position="65"/>
        <end position="83"/>
    </location>
</feature>
<feature type="transmembrane region" description="Helical" evidence="5">
    <location>
        <begin position="129"/>
        <end position="148"/>
    </location>
</feature>
<proteinExistence type="predicted"/>
<feature type="transmembrane region" description="Helical" evidence="5">
    <location>
        <begin position="257"/>
        <end position="276"/>
    </location>
</feature>
<feature type="transmembrane region" description="Helical" evidence="5">
    <location>
        <begin position="103"/>
        <end position="122"/>
    </location>
</feature>
<evidence type="ECO:0000313" key="7">
    <source>
        <dbReference type="EMBL" id="PNS08493.1"/>
    </source>
</evidence>
<evidence type="ECO:0000256" key="2">
    <source>
        <dbReference type="ARBA" id="ARBA00022692"/>
    </source>
</evidence>
<dbReference type="PANTHER" id="PTHR37422">
    <property type="entry name" value="TEICHURONIC ACID BIOSYNTHESIS PROTEIN TUAE"/>
    <property type="match status" value="1"/>
</dbReference>
<dbReference type="OrthoDB" id="8554812at2"/>
<dbReference type="AlphaFoldDB" id="A0A2K1Q0D7"/>
<dbReference type="PANTHER" id="PTHR37422:SF21">
    <property type="entry name" value="EXOQ-LIKE PROTEIN"/>
    <property type="match status" value="1"/>
</dbReference>
<feature type="transmembrane region" description="Helical" evidence="5">
    <location>
        <begin position="408"/>
        <end position="431"/>
    </location>
</feature>
<evidence type="ECO:0000256" key="4">
    <source>
        <dbReference type="ARBA" id="ARBA00023136"/>
    </source>
</evidence>
<evidence type="ECO:0000256" key="1">
    <source>
        <dbReference type="ARBA" id="ARBA00004141"/>
    </source>
</evidence>
<reference evidence="7 8" key="1">
    <citation type="submission" date="2017-08" db="EMBL/GenBank/DDBJ databases">
        <title>Lysobacter sylvestris genome.</title>
        <authorList>
            <person name="Zhang D.-C."/>
            <person name="Albuquerque L."/>
            <person name="Franca L."/>
            <person name="Froufe H.J.C."/>
            <person name="Barroso C."/>
            <person name="Egas C."/>
            <person name="Da Costa M."/>
            <person name="Margesin R."/>
        </authorList>
    </citation>
    <scope>NUCLEOTIDE SEQUENCE [LARGE SCALE GENOMIC DNA]</scope>
    <source>
        <strain evidence="7 8">AM20-91</strain>
    </source>
</reference>
<dbReference type="RefSeq" id="WP_103073667.1">
    <property type="nucleotide sequence ID" value="NZ_NPZB01000001.1"/>
</dbReference>
<sequence>MSTTNSHDHAEHHAEPTGWRWAPAWVLAYVVMLPATGIAEAILSLGALTTIGLLAWARFRGTSRLLSSPAWALTTALFFAYWLPELISSIDAVNPAQAIEKSLFGLRYLPFLWLAAIAVATARSRRITFGGLGVIVGLWSIDALIQALTGHSPWFAALDGIKQAIQHRPMCPVASADRLTGPLGPCNPKLGIVLASLSPFALYGAKRLWGQIGWLAIALLVGVVIVLAGSRASWISYALVLLVSGWTVLGWKRLLGVFATGALVLIVATFTVPQVHERIERTRMAMAGDHNDVDEASAGRLRIWGAAVCMIRQHPINGVGTRDFRESFPACDPQPGVRAAWGDGPALHAHQLILEILSETGLIGLLLWIAGAALGWRAWRFASPDDRARARPAMLALVVTLFPLNTHLAVYSAFWGGITLLLAALYAGSLLSRETGG</sequence>
<evidence type="ECO:0000256" key="3">
    <source>
        <dbReference type="ARBA" id="ARBA00022989"/>
    </source>
</evidence>
<protein>
    <submittedName>
        <fullName evidence="7">O-antigen ligase like membrane protein</fullName>
    </submittedName>
</protein>
<comment type="caution">
    <text evidence="7">The sequence shown here is derived from an EMBL/GenBank/DDBJ whole genome shotgun (WGS) entry which is preliminary data.</text>
</comment>
<evidence type="ECO:0000313" key="8">
    <source>
        <dbReference type="Proteomes" id="UP000236220"/>
    </source>
</evidence>
<dbReference type="InterPro" id="IPR051533">
    <property type="entry name" value="WaaL-like"/>
</dbReference>
<gene>
    <name evidence="7" type="ORF">Lysil_0122</name>
</gene>
<keyword evidence="8" id="KW-1185">Reference proteome</keyword>
<feature type="transmembrane region" description="Helical" evidence="5">
    <location>
        <begin position="234"/>
        <end position="251"/>
    </location>
</feature>
<comment type="subcellular location">
    <subcellularLocation>
        <location evidence="1">Membrane</location>
        <topology evidence="1">Multi-pass membrane protein</topology>
    </subcellularLocation>
</comment>
<name>A0A2K1Q0D7_9GAMM</name>
<dbReference type="Pfam" id="PF04932">
    <property type="entry name" value="Wzy_C"/>
    <property type="match status" value="1"/>
</dbReference>
<keyword evidence="4 5" id="KW-0472">Membrane</keyword>
<feature type="domain" description="O-antigen ligase-related" evidence="6">
    <location>
        <begin position="217"/>
        <end position="369"/>
    </location>
</feature>
<dbReference type="Proteomes" id="UP000236220">
    <property type="component" value="Unassembled WGS sequence"/>
</dbReference>
<evidence type="ECO:0000256" key="5">
    <source>
        <dbReference type="SAM" id="Phobius"/>
    </source>
</evidence>